<sequence length="78" mass="9081">METVRQDFVDFSREAPRFLLKPSGNYQRLLKRINNADARTRRRTSCPCGSTSYRNDKTIVRIGRKPLGNISGGRRRRL</sequence>
<name>A0A4C1U8N3_EUMVA</name>
<dbReference type="AlphaFoldDB" id="A0A4C1U8N3"/>
<proteinExistence type="predicted"/>
<evidence type="ECO:0000313" key="1">
    <source>
        <dbReference type="EMBL" id="GBP22246.1"/>
    </source>
</evidence>
<organism evidence="1 2">
    <name type="scientific">Eumeta variegata</name>
    <name type="common">Bagworm moth</name>
    <name type="synonym">Eumeta japonica</name>
    <dbReference type="NCBI Taxonomy" id="151549"/>
    <lineage>
        <taxon>Eukaryota</taxon>
        <taxon>Metazoa</taxon>
        <taxon>Ecdysozoa</taxon>
        <taxon>Arthropoda</taxon>
        <taxon>Hexapoda</taxon>
        <taxon>Insecta</taxon>
        <taxon>Pterygota</taxon>
        <taxon>Neoptera</taxon>
        <taxon>Endopterygota</taxon>
        <taxon>Lepidoptera</taxon>
        <taxon>Glossata</taxon>
        <taxon>Ditrysia</taxon>
        <taxon>Tineoidea</taxon>
        <taxon>Psychidae</taxon>
        <taxon>Oiketicinae</taxon>
        <taxon>Eumeta</taxon>
    </lineage>
</organism>
<keyword evidence="2" id="KW-1185">Reference proteome</keyword>
<protein>
    <submittedName>
        <fullName evidence="1">Uncharacterized protein</fullName>
    </submittedName>
</protein>
<dbReference type="Proteomes" id="UP000299102">
    <property type="component" value="Unassembled WGS sequence"/>
</dbReference>
<evidence type="ECO:0000313" key="2">
    <source>
        <dbReference type="Proteomes" id="UP000299102"/>
    </source>
</evidence>
<reference evidence="1 2" key="1">
    <citation type="journal article" date="2019" name="Commun. Biol.">
        <title>The bagworm genome reveals a unique fibroin gene that provides high tensile strength.</title>
        <authorList>
            <person name="Kono N."/>
            <person name="Nakamura H."/>
            <person name="Ohtoshi R."/>
            <person name="Tomita M."/>
            <person name="Numata K."/>
            <person name="Arakawa K."/>
        </authorList>
    </citation>
    <scope>NUCLEOTIDE SEQUENCE [LARGE SCALE GENOMIC DNA]</scope>
</reference>
<comment type="caution">
    <text evidence="1">The sequence shown here is derived from an EMBL/GenBank/DDBJ whole genome shotgun (WGS) entry which is preliminary data.</text>
</comment>
<accession>A0A4C1U8N3</accession>
<gene>
    <name evidence="1" type="ORF">EVAR_22532_1</name>
</gene>
<dbReference type="EMBL" id="BGZK01000138">
    <property type="protein sequence ID" value="GBP22246.1"/>
    <property type="molecule type" value="Genomic_DNA"/>
</dbReference>